<keyword evidence="1" id="KW-1133">Transmembrane helix</keyword>
<evidence type="ECO:0000256" key="1">
    <source>
        <dbReference type="SAM" id="Phobius"/>
    </source>
</evidence>
<evidence type="ECO:0000313" key="2">
    <source>
        <dbReference type="EMBL" id="KKM70465.1"/>
    </source>
</evidence>
<accession>A0A0F9M1F4</accession>
<dbReference type="EMBL" id="LAZR01009813">
    <property type="protein sequence ID" value="KKM70465.1"/>
    <property type="molecule type" value="Genomic_DNA"/>
</dbReference>
<feature type="transmembrane region" description="Helical" evidence="1">
    <location>
        <begin position="74"/>
        <end position="92"/>
    </location>
</feature>
<name>A0A0F9M1F4_9ZZZZ</name>
<dbReference type="AlphaFoldDB" id="A0A0F9M1F4"/>
<reference evidence="2" key="1">
    <citation type="journal article" date="2015" name="Nature">
        <title>Complex archaea that bridge the gap between prokaryotes and eukaryotes.</title>
        <authorList>
            <person name="Spang A."/>
            <person name="Saw J.H."/>
            <person name="Jorgensen S.L."/>
            <person name="Zaremba-Niedzwiedzka K."/>
            <person name="Martijn J."/>
            <person name="Lind A.E."/>
            <person name="van Eijk R."/>
            <person name="Schleper C."/>
            <person name="Guy L."/>
            <person name="Ettema T.J."/>
        </authorList>
    </citation>
    <scope>NUCLEOTIDE SEQUENCE</scope>
</reference>
<keyword evidence="1" id="KW-0812">Transmembrane</keyword>
<keyword evidence="1" id="KW-0472">Membrane</keyword>
<gene>
    <name evidence="2" type="ORF">LCGC14_1440470</name>
</gene>
<organism evidence="2">
    <name type="scientific">marine sediment metagenome</name>
    <dbReference type="NCBI Taxonomy" id="412755"/>
    <lineage>
        <taxon>unclassified sequences</taxon>
        <taxon>metagenomes</taxon>
        <taxon>ecological metagenomes</taxon>
    </lineage>
</organism>
<comment type="caution">
    <text evidence="2">The sequence shown here is derived from an EMBL/GenBank/DDBJ whole genome shotgun (WGS) entry which is preliminary data.</text>
</comment>
<sequence>MTTATLVAMKQICRNCGSQFIPDEVSNCILCDSSICPSCKDCNCGEDVKEVSGYTFVNQQGFLSDAVLRELIKFAFYAVIGAAITIGIQMLAG</sequence>
<protein>
    <submittedName>
        <fullName evidence="2">Uncharacterized protein</fullName>
    </submittedName>
</protein>
<proteinExistence type="predicted"/>